<organism evidence="1 2">
    <name type="scientific">Smittium culicis</name>
    <dbReference type="NCBI Taxonomy" id="133412"/>
    <lineage>
        <taxon>Eukaryota</taxon>
        <taxon>Fungi</taxon>
        <taxon>Fungi incertae sedis</taxon>
        <taxon>Zoopagomycota</taxon>
        <taxon>Kickxellomycotina</taxon>
        <taxon>Harpellomycetes</taxon>
        <taxon>Harpellales</taxon>
        <taxon>Legeriomycetaceae</taxon>
        <taxon>Smittium</taxon>
    </lineage>
</organism>
<dbReference type="Proteomes" id="UP000187429">
    <property type="component" value="Unassembled WGS sequence"/>
</dbReference>
<protein>
    <submittedName>
        <fullName evidence="1">Uncharacterized protein</fullName>
    </submittedName>
</protein>
<evidence type="ECO:0000313" key="2">
    <source>
        <dbReference type="Proteomes" id="UP000187429"/>
    </source>
</evidence>
<reference evidence="2" key="1">
    <citation type="submission" date="2017-01" db="EMBL/GenBank/DDBJ databases">
        <authorList>
            <person name="Wang Y."/>
            <person name="White M."/>
            <person name="Kvist S."/>
            <person name="Moncalvo J.-M."/>
        </authorList>
    </citation>
    <scope>NUCLEOTIDE SEQUENCE [LARGE SCALE GENOMIC DNA]</scope>
    <source>
        <strain evidence="2">ID-206-W2</strain>
    </source>
</reference>
<name>A0A1R1X5Y1_9FUNG</name>
<feature type="non-terminal residue" evidence="1">
    <location>
        <position position="12"/>
    </location>
</feature>
<dbReference type="EMBL" id="LSSM01006793">
    <property type="protein sequence ID" value="OMJ10048.1"/>
    <property type="molecule type" value="Genomic_DNA"/>
</dbReference>
<sequence length="12" mass="1468">MENILQHVKELN</sequence>
<keyword evidence="2" id="KW-1185">Reference proteome</keyword>
<accession>A0A1R1X5Y1</accession>
<proteinExistence type="predicted"/>
<gene>
    <name evidence="1" type="ORF">AYI69_g10410</name>
</gene>
<comment type="caution">
    <text evidence="1">The sequence shown here is derived from an EMBL/GenBank/DDBJ whole genome shotgun (WGS) entry which is preliminary data.</text>
</comment>
<evidence type="ECO:0000313" key="1">
    <source>
        <dbReference type="EMBL" id="OMJ10048.1"/>
    </source>
</evidence>